<organism evidence="2 3">
    <name type="scientific">Sulfitobacter aestuariivivens</name>
    <dbReference type="NCBI Taxonomy" id="2766981"/>
    <lineage>
        <taxon>Bacteria</taxon>
        <taxon>Pseudomonadati</taxon>
        <taxon>Pseudomonadota</taxon>
        <taxon>Alphaproteobacteria</taxon>
        <taxon>Rhodobacterales</taxon>
        <taxon>Roseobacteraceae</taxon>
        <taxon>Sulfitobacter</taxon>
    </lineage>
</organism>
<dbReference type="GO" id="GO:0016758">
    <property type="term" value="F:hexosyltransferase activity"/>
    <property type="evidence" value="ECO:0007669"/>
    <property type="project" value="TreeGrafter"/>
</dbReference>
<dbReference type="EMBL" id="JACTAG010000002">
    <property type="protein sequence ID" value="MBD3664573.1"/>
    <property type="molecule type" value="Genomic_DNA"/>
</dbReference>
<evidence type="ECO:0000259" key="1">
    <source>
        <dbReference type="Pfam" id="PF00534"/>
    </source>
</evidence>
<name>A0A927D5G1_9RHOB</name>
<sequence length="335" mass="35976">MARGLIAALEHAGYKVEIASTLRTRDGAGDPDVQARLIAQAKAAQPAIVAQGRAARWQAWVTYHNYYKAPDLLGPTVSEALGIPYVLIEATRARKRLTGAWADYAARAEAACDAADVIYYLTTRDAEALQRDAPAAQKLIHLNPFLPRGDLPCASSLTGPMLSVGMMRAGDKLASYRLIAETLHAMSAEDWTLHIAGDGAVRPDVQALMAPFEARVRFLGALNEADLETAYRNAALLLWPGVNEAFGMIYLEAQGHGLPVIAQDRPGVRDVLAPGVYPSPEAGPAALARRAQELLADPECLHKASANARDHVAQHHLLPHAAQTLRKGLTGLVRS</sequence>
<reference evidence="2" key="1">
    <citation type="submission" date="2020-08" db="EMBL/GenBank/DDBJ databases">
        <title>Sulfitobacter aestuariivivens sp. nov., isolated from a tidal flat.</title>
        <authorList>
            <person name="Park S."/>
            <person name="Yoon J.-H."/>
        </authorList>
    </citation>
    <scope>NUCLEOTIDE SEQUENCE</scope>
    <source>
        <strain evidence="2">TSTF-M16</strain>
    </source>
</reference>
<protein>
    <submittedName>
        <fullName evidence="2">Glycosyltransferase family 4 protein</fullName>
    </submittedName>
</protein>
<dbReference type="InterPro" id="IPR001296">
    <property type="entry name" value="Glyco_trans_1"/>
</dbReference>
<dbReference type="PANTHER" id="PTHR45947">
    <property type="entry name" value="SULFOQUINOVOSYL TRANSFERASE SQD2"/>
    <property type="match status" value="1"/>
</dbReference>
<dbReference type="InterPro" id="IPR050194">
    <property type="entry name" value="Glycosyltransferase_grp1"/>
</dbReference>
<keyword evidence="3" id="KW-1185">Reference proteome</keyword>
<comment type="caution">
    <text evidence="2">The sequence shown here is derived from an EMBL/GenBank/DDBJ whole genome shotgun (WGS) entry which is preliminary data.</text>
</comment>
<gene>
    <name evidence="2" type="ORF">H9Q16_11615</name>
</gene>
<dbReference type="SUPFAM" id="SSF53756">
    <property type="entry name" value="UDP-Glycosyltransferase/glycogen phosphorylase"/>
    <property type="match status" value="1"/>
</dbReference>
<feature type="domain" description="Glycosyl transferase family 1" evidence="1">
    <location>
        <begin position="186"/>
        <end position="310"/>
    </location>
</feature>
<dbReference type="CDD" id="cd03801">
    <property type="entry name" value="GT4_PimA-like"/>
    <property type="match status" value="1"/>
</dbReference>
<evidence type="ECO:0000313" key="3">
    <source>
        <dbReference type="Proteomes" id="UP000635142"/>
    </source>
</evidence>
<dbReference type="Proteomes" id="UP000635142">
    <property type="component" value="Unassembled WGS sequence"/>
</dbReference>
<dbReference type="AlphaFoldDB" id="A0A927D5G1"/>
<dbReference type="Gene3D" id="3.40.50.2000">
    <property type="entry name" value="Glycogen Phosphorylase B"/>
    <property type="match status" value="2"/>
</dbReference>
<dbReference type="PANTHER" id="PTHR45947:SF3">
    <property type="entry name" value="SULFOQUINOVOSYL TRANSFERASE SQD2"/>
    <property type="match status" value="1"/>
</dbReference>
<evidence type="ECO:0000313" key="2">
    <source>
        <dbReference type="EMBL" id="MBD3664573.1"/>
    </source>
</evidence>
<accession>A0A927D5G1</accession>
<dbReference type="Pfam" id="PF00534">
    <property type="entry name" value="Glycos_transf_1"/>
    <property type="match status" value="1"/>
</dbReference>
<proteinExistence type="predicted"/>